<dbReference type="InterPro" id="IPR014730">
    <property type="entry name" value="ETF_a/b_N"/>
</dbReference>
<feature type="domain" description="4Fe-4S ferredoxin-type" evidence="8">
    <location>
        <begin position="1"/>
        <end position="30"/>
    </location>
</feature>
<evidence type="ECO:0000256" key="6">
    <source>
        <dbReference type="ARBA" id="ARBA00023014"/>
    </source>
</evidence>
<dbReference type="InterPro" id="IPR017900">
    <property type="entry name" value="4Fe4S_Fe_S_CS"/>
</dbReference>
<dbReference type="GO" id="GO:0051536">
    <property type="term" value="F:iron-sulfur cluster binding"/>
    <property type="evidence" value="ECO:0007669"/>
    <property type="project" value="UniProtKB-KW"/>
</dbReference>
<evidence type="ECO:0000313" key="9">
    <source>
        <dbReference type="EMBL" id="AEE96513.1"/>
    </source>
</evidence>
<dbReference type="InterPro" id="IPR001308">
    <property type="entry name" value="ETF_a/FixB"/>
</dbReference>
<feature type="binding site" evidence="7">
    <location>
        <begin position="309"/>
        <end position="310"/>
    </location>
    <ligand>
        <name>FAD</name>
        <dbReference type="ChEBI" id="CHEBI:57692"/>
    </ligand>
</feature>
<evidence type="ECO:0000256" key="3">
    <source>
        <dbReference type="ARBA" id="ARBA00022723"/>
    </source>
</evidence>
<dbReference type="Gene3D" id="3.40.50.620">
    <property type="entry name" value="HUPs"/>
    <property type="match status" value="1"/>
</dbReference>
<keyword evidence="10" id="KW-1185">Reference proteome</keyword>
<evidence type="ECO:0000256" key="1">
    <source>
        <dbReference type="ARBA" id="ARBA00005817"/>
    </source>
</evidence>
<keyword evidence="2" id="KW-0285">Flavoprotein</keyword>
<name>F3ZWS0_MAHA5</name>
<sequence>MSIRIIEENCTGCAVCVRACPFGAIKMENDKAVILDNCTLCGSCADACKFDAIDFQAERGTGMGDLSSYRDVWVFAEQKDGVIDSAAFELLGVGRHLADQLGQDLAAVLIGNKVRPLAQQLIAYGADKVYWLDHADLERFNDELYADNLSYLVERYRPNIVLLAATVYGRSLGPRVAARIGTGLTADCTGLEIDVDTGNLMQTRPAFGGNLMATIVCPDHRPQMATVRPRVMKPLEPDSERSGRILRQQPQLKQGLKTRVLQVVEEAGETVNLLEADIIVSGGRGLGDPKNFTLIEELAQTLGGAVGASRAAVDAGWIPYSHQVGQTGKTVGPKVYFACGISGAVQHLAGMSSSDIIVAINKDPDAPIFKVATYGIVGDVLEILPLITKEFKKALGK</sequence>
<dbReference type="PANTHER" id="PTHR43153:SF1">
    <property type="entry name" value="ELECTRON TRANSFER FLAVOPROTEIN SUBUNIT ALPHA, MITOCHONDRIAL"/>
    <property type="match status" value="1"/>
</dbReference>
<dbReference type="GO" id="GO:0009055">
    <property type="term" value="F:electron transfer activity"/>
    <property type="evidence" value="ECO:0007669"/>
    <property type="project" value="InterPro"/>
</dbReference>
<dbReference type="GO" id="GO:0050660">
    <property type="term" value="F:flavin adenine dinucleotide binding"/>
    <property type="evidence" value="ECO:0007669"/>
    <property type="project" value="InterPro"/>
</dbReference>
<evidence type="ECO:0000313" key="10">
    <source>
        <dbReference type="Proteomes" id="UP000008457"/>
    </source>
</evidence>
<keyword evidence="3" id="KW-0479">Metal-binding</keyword>
<feature type="binding site" evidence="7">
    <location>
        <position position="361"/>
    </location>
    <ligand>
        <name>FAD</name>
        <dbReference type="ChEBI" id="CHEBI:57692"/>
    </ligand>
</feature>
<keyword evidence="5" id="KW-0408">Iron</keyword>
<dbReference type="Pfam" id="PF13237">
    <property type="entry name" value="Fer4_10"/>
    <property type="match status" value="1"/>
</dbReference>
<dbReference type="PROSITE" id="PS00198">
    <property type="entry name" value="4FE4S_FER_1"/>
    <property type="match status" value="1"/>
</dbReference>
<dbReference type="GO" id="GO:0046872">
    <property type="term" value="F:metal ion binding"/>
    <property type="evidence" value="ECO:0007669"/>
    <property type="project" value="UniProtKB-KW"/>
</dbReference>
<dbReference type="Gene3D" id="3.40.50.1220">
    <property type="entry name" value="TPP-binding domain"/>
    <property type="match status" value="1"/>
</dbReference>
<evidence type="ECO:0000259" key="8">
    <source>
        <dbReference type="PROSITE" id="PS51379"/>
    </source>
</evidence>
<dbReference type="PANTHER" id="PTHR43153">
    <property type="entry name" value="ELECTRON TRANSFER FLAVOPROTEIN ALPHA"/>
    <property type="match status" value="1"/>
</dbReference>
<dbReference type="AlphaFoldDB" id="F3ZWS0"/>
<dbReference type="Gene3D" id="3.30.70.20">
    <property type="match status" value="1"/>
</dbReference>
<dbReference type="RefSeq" id="WP_013780943.1">
    <property type="nucleotide sequence ID" value="NC_015520.1"/>
</dbReference>
<evidence type="ECO:0000256" key="7">
    <source>
        <dbReference type="PIRSR" id="PIRSR000089-1"/>
    </source>
</evidence>
<comment type="similarity">
    <text evidence="1">Belongs to the ETF alpha-subunit/FixB family.</text>
</comment>
<protein>
    <submittedName>
        <fullName evidence="9">Electron transfer flavoprotein alpha subunit</fullName>
    </submittedName>
</protein>
<dbReference type="OrthoDB" id="9770286at2"/>
<dbReference type="InterPro" id="IPR033947">
    <property type="entry name" value="ETF_alpha_N"/>
</dbReference>
<dbReference type="EMBL" id="CP002360">
    <property type="protein sequence ID" value="AEE96513.1"/>
    <property type="molecule type" value="Genomic_DNA"/>
</dbReference>
<dbReference type="SMART" id="SM00893">
    <property type="entry name" value="ETF"/>
    <property type="match status" value="1"/>
</dbReference>
<feature type="binding site" evidence="7">
    <location>
        <begin position="340"/>
        <end position="347"/>
    </location>
    <ligand>
        <name>FAD</name>
        <dbReference type="ChEBI" id="CHEBI:57692"/>
    </ligand>
</feature>
<dbReference type="STRING" id="697281.Mahau_1319"/>
<feature type="binding site" evidence="7">
    <location>
        <begin position="323"/>
        <end position="327"/>
    </location>
    <ligand>
        <name>FAD</name>
        <dbReference type="ChEBI" id="CHEBI:57692"/>
    </ligand>
</feature>
<accession>F3ZWS0</accession>
<dbReference type="SUPFAM" id="SSF52467">
    <property type="entry name" value="DHS-like NAD/FAD-binding domain"/>
    <property type="match status" value="1"/>
</dbReference>
<dbReference type="Pfam" id="PF01012">
    <property type="entry name" value="ETF"/>
    <property type="match status" value="1"/>
</dbReference>
<gene>
    <name evidence="9" type="ordered locus">Mahau_1319</name>
</gene>
<dbReference type="InterPro" id="IPR017896">
    <property type="entry name" value="4Fe4S_Fe-S-bd"/>
</dbReference>
<organism evidence="9 10">
    <name type="scientific">Mahella australiensis (strain DSM 15567 / CIP 107919 / 50-1 BON)</name>
    <dbReference type="NCBI Taxonomy" id="697281"/>
    <lineage>
        <taxon>Bacteria</taxon>
        <taxon>Bacillati</taxon>
        <taxon>Bacillota</taxon>
        <taxon>Clostridia</taxon>
        <taxon>Thermoanaerobacterales</taxon>
        <taxon>Thermoanaerobacterales Family IV. Incertae Sedis</taxon>
        <taxon>Mahella</taxon>
    </lineage>
</organism>
<dbReference type="InterPro" id="IPR014729">
    <property type="entry name" value="Rossmann-like_a/b/a_fold"/>
</dbReference>
<keyword evidence="4 7" id="KW-0274">FAD</keyword>
<dbReference type="Proteomes" id="UP000008457">
    <property type="component" value="Chromosome"/>
</dbReference>
<evidence type="ECO:0000256" key="4">
    <source>
        <dbReference type="ARBA" id="ARBA00022827"/>
    </source>
</evidence>
<feature type="domain" description="4Fe-4S ferredoxin-type" evidence="8">
    <location>
        <begin position="31"/>
        <end position="58"/>
    </location>
</feature>
<dbReference type="eggNOG" id="COG2025">
    <property type="taxonomic scope" value="Bacteria"/>
</dbReference>
<dbReference type="SUPFAM" id="SSF54862">
    <property type="entry name" value="4Fe-4S ferredoxins"/>
    <property type="match status" value="1"/>
</dbReference>
<dbReference type="CDD" id="cd01715">
    <property type="entry name" value="ETF_alpha"/>
    <property type="match status" value="1"/>
</dbReference>
<dbReference type="Pfam" id="PF00766">
    <property type="entry name" value="ETF_alpha"/>
    <property type="match status" value="1"/>
</dbReference>
<dbReference type="PIRSF" id="PIRSF000089">
    <property type="entry name" value="Electra_flavoP_a"/>
    <property type="match status" value="1"/>
</dbReference>
<dbReference type="InterPro" id="IPR014731">
    <property type="entry name" value="ETF_asu_C"/>
</dbReference>
<keyword evidence="6" id="KW-0411">Iron-sulfur</keyword>
<feature type="binding site" evidence="7">
    <location>
        <position position="284"/>
    </location>
    <ligand>
        <name>FAD</name>
        <dbReference type="ChEBI" id="CHEBI:57692"/>
    </ligand>
</feature>
<dbReference type="FunFam" id="3.40.50.1220:FF:000001">
    <property type="entry name" value="Electron transfer flavoprotein, alpha subunit"/>
    <property type="match status" value="1"/>
</dbReference>
<dbReference type="PROSITE" id="PS51379">
    <property type="entry name" value="4FE4S_FER_2"/>
    <property type="match status" value="2"/>
</dbReference>
<evidence type="ECO:0000256" key="2">
    <source>
        <dbReference type="ARBA" id="ARBA00022630"/>
    </source>
</evidence>
<proteinExistence type="inferred from homology"/>
<dbReference type="InterPro" id="IPR029035">
    <property type="entry name" value="DHS-like_NAD/FAD-binding_dom"/>
</dbReference>
<reference evidence="9 10" key="2">
    <citation type="journal article" date="2011" name="Stand. Genomic Sci.">
        <title>Complete genome sequence of Mahella australiensis type strain (50-1 BON).</title>
        <authorList>
            <person name="Sikorski J."/>
            <person name="Teshima H."/>
            <person name="Nolan M."/>
            <person name="Lucas S."/>
            <person name="Hammon N."/>
            <person name="Deshpande S."/>
            <person name="Cheng J.F."/>
            <person name="Pitluck S."/>
            <person name="Liolios K."/>
            <person name="Pagani I."/>
            <person name="Ivanova N."/>
            <person name="Huntemann M."/>
            <person name="Mavromatis K."/>
            <person name="Ovchinikova G."/>
            <person name="Pati A."/>
            <person name="Tapia R."/>
            <person name="Han C."/>
            <person name="Goodwin L."/>
            <person name="Chen A."/>
            <person name="Palaniappan K."/>
            <person name="Land M."/>
            <person name="Hauser L."/>
            <person name="Ngatchou-Djao O.D."/>
            <person name="Rohde M."/>
            <person name="Pukall R."/>
            <person name="Spring S."/>
            <person name="Abt B."/>
            <person name="Goker M."/>
            <person name="Detter J.C."/>
            <person name="Woyke T."/>
            <person name="Bristow J."/>
            <person name="Markowitz V."/>
            <person name="Hugenholtz P."/>
            <person name="Eisen J.A."/>
            <person name="Kyrpides N.C."/>
            <person name="Klenk H.P."/>
            <person name="Lapidus A."/>
        </authorList>
    </citation>
    <scope>NUCLEOTIDE SEQUENCE [LARGE SCALE GENOMIC DNA]</scope>
    <source>
        <strain evidence="10">DSM 15567 / CIP 107919 / 50-1 BON</strain>
    </source>
</reference>
<reference evidence="10" key="1">
    <citation type="submission" date="2010-11" db="EMBL/GenBank/DDBJ databases">
        <title>The complete genome of Mahella australiensis DSM 15567.</title>
        <authorList>
            <consortium name="US DOE Joint Genome Institute (JGI-PGF)"/>
            <person name="Lucas S."/>
            <person name="Copeland A."/>
            <person name="Lapidus A."/>
            <person name="Bruce D."/>
            <person name="Goodwin L."/>
            <person name="Pitluck S."/>
            <person name="Kyrpides N."/>
            <person name="Mavromatis K."/>
            <person name="Pagani I."/>
            <person name="Ivanova N."/>
            <person name="Teshima H."/>
            <person name="Brettin T."/>
            <person name="Detter J.C."/>
            <person name="Han C."/>
            <person name="Tapia R."/>
            <person name="Land M."/>
            <person name="Hauser L."/>
            <person name="Markowitz V."/>
            <person name="Cheng J.-F."/>
            <person name="Hugenholtz P."/>
            <person name="Woyke T."/>
            <person name="Wu D."/>
            <person name="Spring S."/>
            <person name="Pukall R."/>
            <person name="Steenblock K."/>
            <person name="Schneider S."/>
            <person name="Klenk H.-P."/>
            <person name="Eisen J.A."/>
        </authorList>
    </citation>
    <scope>NUCLEOTIDE SEQUENCE [LARGE SCALE GENOMIC DNA]</scope>
    <source>
        <strain evidence="10">DSM 15567 / CIP 107919 / 50-1 BON</strain>
    </source>
</reference>
<dbReference type="KEGG" id="mas:Mahau_1319"/>
<evidence type="ECO:0000256" key="5">
    <source>
        <dbReference type="ARBA" id="ARBA00023004"/>
    </source>
</evidence>
<comment type="cofactor">
    <cofactor evidence="7">
        <name>FAD</name>
        <dbReference type="ChEBI" id="CHEBI:57692"/>
    </cofactor>
    <text evidence="7">Binds 1 FAD per dimer.</text>
</comment>
<dbReference type="SUPFAM" id="SSF52402">
    <property type="entry name" value="Adenine nucleotide alpha hydrolases-like"/>
    <property type="match status" value="1"/>
</dbReference>
<dbReference type="HOGENOM" id="CLU_034178_1_1_9"/>
<dbReference type="GO" id="GO:0033539">
    <property type="term" value="P:fatty acid beta-oxidation using acyl-CoA dehydrogenase"/>
    <property type="evidence" value="ECO:0007669"/>
    <property type="project" value="TreeGrafter"/>
</dbReference>